<accession>A0A4Q7PLK3</accession>
<dbReference type="OrthoDB" id="9791535at2"/>
<dbReference type="RefSeq" id="WP_130434898.1">
    <property type="nucleotide sequence ID" value="NZ_SGXF01000002.1"/>
</dbReference>
<name>A0A4Q7PLK3_9FIRM</name>
<dbReference type="EMBL" id="SGXF01000002">
    <property type="protein sequence ID" value="RZT01217.1"/>
    <property type="molecule type" value="Genomic_DNA"/>
</dbReference>
<sequence>MESRVQKALDLRKKGYTCSQAVACTYCDLAGVDEKTMFRIMEGYGLGMGCMEGTCGSISGAVALAGLKQSTGNLEKPDSKAETYKLAKAIMTVFREKNGATVCRDLKGMETKKLLRDCNGCIEDACLIVEQLLFQEKAD</sequence>
<evidence type="ECO:0000313" key="2">
    <source>
        <dbReference type="Proteomes" id="UP000292927"/>
    </source>
</evidence>
<reference evidence="1 2" key="1">
    <citation type="submission" date="2019-02" db="EMBL/GenBank/DDBJ databases">
        <title>Genomic Encyclopedia of Type Strains, Phase IV (KMG-IV): sequencing the most valuable type-strain genomes for metagenomic binning, comparative biology and taxonomic classification.</title>
        <authorList>
            <person name="Goeker M."/>
        </authorList>
    </citation>
    <scope>NUCLEOTIDE SEQUENCE [LARGE SCALE GENOMIC DNA]</scope>
    <source>
        <strain evidence="1 2">DSM 29486</strain>
    </source>
</reference>
<evidence type="ECO:0000313" key="1">
    <source>
        <dbReference type="EMBL" id="RZT01217.1"/>
    </source>
</evidence>
<proteinExistence type="predicted"/>
<dbReference type="InterPro" id="IPR010181">
    <property type="entry name" value="CGCAxxGCC_motif"/>
</dbReference>
<keyword evidence="2" id="KW-1185">Reference proteome</keyword>
<dbReference type="AlphaFoldDB" id="A0A4Q7PLK3"/>
<dbReference type="Pfam" id="PF09719">
    <property type="entry name" value="C_GCAxxG_C_C"/>
    <property type="match status" value="1"/>
</dbReference>
<protein>
    <submittedName>
        <fullName evidence="1">C_GCAxxG_C_C family probable redox protein</fullName>
    </submittedName>
</protein>
<dbReference type="NCBIfam" id="TIGR01909">
    <property type="entry name" value="C_GCAxxG_C_C"/>
    <property type="match status" value="1"/>
</dbReference>
<gene>
    <name evidence="1" type="ORF">EV209_1661</name>
</gene>
<dbReference type="Proteomes" id="UP000292927">
    <property type="component" value="Unassembled WGS sequence"/>
</dbReference>
<organism evidence="1 2">
    <name type="scientific">Cuneatibacter caecimuris</name>
    <dbReference type="NCBI Taxonomy" id="1796618"/>
    <lineage>
        <taxon>Bacteria</taxon>
        <taxon>Bacillati</taxon>
        <taxon>Bacillota</taxon>
        <taxon>Clostridia</taxon>
        <taxon>Lachnospirales</taxon>
        <taxon>Lachnospiraceae</taxon>
        <taxon>Cuneatibacter</taxon>
    </lineage>
</organism>
<comment type="caution">
    <text evidence="1">The sequence shown here is derived from an EMBL/GenBank/DDBJ whole genome shotgun (WGS) entry which is preliminary data.</text>
</comment>